<dbReference type="CDD" id="cd02440">
    <property type="entry name" value="AdoMet_MTases"/>
    <property type="match status" value="1"/>
</dbReference>
<name>A0A346XSJ6_9ACTN</name>
<feature type="domain" description="Methyltransferase" evidence="1">
    <location>
        <begin position="170"/>
        <end position="287"/>
    </location>
</feature>
<dbReference type="SUPFAM" id="SSF53335">
    <property type="entry name" value="S-adenosyl-L-methionine-dependent methyltransferases"/>
    <property type="match status" value="1"/>
</dbReference>
<keyword evidence="4" id="KW-1185">Reference proteome</keyword>
<dbReference type="KEGG" id="euz:DVS28_a0486"/>
<dbReference type="Gene3D" id="3.40.50.150">
    <property type="entry name" value="Vaccinia Virus protein VP39"/>
    <property type="match status" value="1"/>
</dbReference>
<dbReference type="Gene3D" id="1.10.10.10">
    <property type="entry name" value="Winged helix-like DNA-binding domain superfamily/Winged helix DNA-binding domain"/>
    <property type="match status" value="1"/>
</dbReference>
<organism evidence="3 4">
    <name type="scientific">Euzebya pacifica</name>
    <dbReference type="NCBI Taxonomy" id="1608957"/>
    <lineage>
        <taxon>Bacteria</taxon>
        <taxon>Bacillati</taxon>
        <taxon>Actinomycetota</taxon>
        <taxon>Nitriliruptoria</taxon>
        <taxon>Euzebyales</taxon>
    </lineage>
</organism>
<reference evidence="3 4" key="1">
    <citation type="submission" date="2018-09" db="EMBL/GenBank/DDBJ databases">
        <title>Complete genome sequence of Euzebya sp. DY32-46 isolated from seawater of Pacific Ocean.</title>
        <authorList>
            <person name="Xu L."/>
            <person name="Wu Y.-H."/>
            <person name="Xu X.-W."/>
        </authorList>
    </citation>
    <scope>NUCLEOTIDE SEQUENCE [LARGE SCALE GENOMIC DNA]</scope>
    <source>
        <strain evidence="3 4">DY32-46</strain>
    </source>
</reference>
<dbReference type="InterPro" id="IPR048711">
    <property type="entry name" value="WHD_Rv2258c"/>
</dbReference>
<dbReference type="PANTHER" id="PTHR45128">
    <property type="entry name" value="METHYLTRANSFERASE TYPE 11"/>
    <property type="match status" value="1"/>
</dbReference>
<accession>A0A346XSJ6</accession>
<dbReference type="Proteomes" id="UP000264006">
    <property type="component" value="Chromosome"/>
</dbReference>
<dbReference type="InterPro" id="IPR036390">
    <property type="entry name" value="WH_DNA-bd_sf"/>
</dbReference>
<dbReference type="Pfam" id="PF13847">
    <property type="entry name" value="Methyltransf_31"/>
    <property type="match status" value="1"/>
</dbReference>
<dbReference type="InterPro" id="IPR025714">
    <property type="entry name" value="Methyltranfer_dom"/>
</dbReference>
<dbReference type="InterPro" id="IPR029063">
    <property type="entry name" value="SAM-dependent_MTases_sf"/>
</dbReference>
<gene>
    <name evidence="3" type="ORF">DVS28_a0486</name>
</gene>
<dbReference type="Pfam" id="PF21320">
    <property type="entry name" value="WHD_Rv2258c"/>
    <property type="match status" value="1"/>
</dbReference>
<dbReference type="OrthoDB" id="9801363at2"/>
<evidence type="ECO:0000259" key="1">
    <source>
        <dbReference type="Pfam" id="PF13847"/>
    </source>
</evidence>
<proteinExistence type="predicted"/>
<dbReference type="RefSeq" id="WP_114590035.1">
    <property type="nucleotide sequence ID" value="NZ_CP031165.1"/>
</dbReference>
<protein>
    <submittedName>
        <fullName evidence="3">Putative transcriptional regulatory protein</fullName>
    </submittedName>
</protein>
<dbReference type="SUPFAM" id="SSF46785">
    <property type="entry name" value="Winged helix' DNA-binding domain"/>
    <property type="match status" value="1"/>
</dbReference>
<dbReference type="EMBL" id="CP031165">
    <property type="protein sequence ID" value="AXV05193.1"/>
    <property type="molecule type" value="Genomic_DNA"/>
</dbReference>
<dbReference type="InterPro" id="IPR036388">
    <property type="entry name" value="WH-like_DNA-bd_sf"/>
</dbReference>
<dbReference type="AlphaFoldDB" id="A0A346XSJ6"/>
<sequence length="351" mass="36464">MADETFDRTRSRAFSQRLMSMYGEAMLTNAIALGARTGLMAAFAEGPGTSSEIAERAGMHERYVREWLHALVVGSVAEHDDGVFTLPPEHAISLTGDSFLNTTAIAAMAAAAGGNLDGMAHAFTTGEGTPFHDQAGDMPSMMDRLSRARYETFLVDSYLGSIDGLPEALEAGIRVADIGCGTGRVALLIAKAFPASHVTGIDLSAPSIATARAAAEAEGVDNVTFVEGQIDELSGPLDLITAFDVIHDLGQPGDAVAHVRSCLADGGRFVMCDSAAPASLEAQAELPWAPMMYGLSMFGCVGTARSQGGEGLGNMWGQEAATALLQDAGFADVEALPAKGDPMNALYVATG</sequence>
<evidence type="ECO:0000313" key="4">
    <source>
        <dbReference type="Proteomes" id="UP000264006"/>
    </source>
</evidence>
<evidence type="ECO:0000313" key="3">
    <source>
        <dbReference type="EMBL" id="AXV05193.1"/>
    </source>
</evidence>
<dbReference type="PANTHER" id="PTHR45128:SF1">
    <property type="entry name" value="S-ADENOSYLMETHIONINE-DEPENDENT METHYLTRANSFERASE RV2258C"/>
    <property type="match status" value="1"/>
</dbReference>
<evidence type="ECO:0000259" key="2">
    <source>
        <dbReference type="Pfam" id="PF21320"/>
    </source>
</evidence>
<dbReference type="InterPro" id="IPR053173">
    <property type="entry name" value="SAM-binding_MTase"/>
</dbReference>
<feature type="domain" description="S-adenosylmethionine-dependent methyltransferase Rv2258c-like winged HTH" evidence="2">
    <location>
        <begin position="26"/>
        <end position="95"/>
    </location>
</feature>